<organism evidence="2 3">
    <name type="scientific">Cryobacterium levicorallinum</name>
    <dbReference type="NCBI Taxonomy" id="995038"/>
    <lineage>
        <taxon>Bacteria</taxon>
        <taxon>Bacillati</taxon>
        <taxon>Actinomycetota</taxon>
        <taxon>Actinomycetes</taxon>
        <taxon>Micrococcales</taxon>
        <taxon>Microbacteriaceae</taxon>
        <taxon>Cryobacterium</taxon>
    </lineage>
</organism>
<accession>A0A4R8VH38</accession>
<sequence length="110" mass="11051">MTGSLRSAETGGPDAPAPGMAIGSVVVSEPSKDLADGVEEFWSSGFEDGFTNGVDDTVEGSCDPLFPPVPPRGNAFGAVTEPAAAPVGPSDFWFDSACGRAREGFAAGVA</sequence>
<name>A0A4R8VH38_9MICO</name>
<dbReference type="EMBL" id="SOFE01000023">
    <property type="protein sequence ID" value="TFB83068.1"/>
    <property type="molecule type" value="Genomic_DNA"/>
</dbReference>
<protein>
    <submittedName>
        <fullName evidence="2">Uncharacterized protein</fullName>
    </submittedName>
</protein>
<dbReference type="AlphaFoldDB" id="A0A4R8VH38"/>
<comment type="caution">
    <text evidence="2">The sequence shown here is derived from an EMBL/GenBank/DDBJ whole genome shotgun (WGS) entry which is preliminary data.</text>
</comment>
<reference evidence="2 3" key="1">
    <citation type="submission" date="2019-03" db="EMBL/GenBank/DDBJ databases">
        <title>Genomics of glacier-inhabiting Cryobacterium strains.</title>
        <authorList>
            <person name="Liu Q."/>
            <person name="Xin Y.-H."/>
        </authorList>
    </citation>
    <scope>NUCLEOTIDE SEQUENCE [LARGE SCALE GENOMIC DNA]</scope>
    <source>
        <strain evidence="2 3">Hh34</strain>
    </source>
</reference>
<evidence type="ECO:0000256" key="1">
    <source>
        <dbReference type="SAM" id="MobiDB-lite"/>
    </source>
</evidence>
<dbReference type="RefSeq" id="WP_134495596.1">
    <property type="nucleotide sequence ID" value="NZ_BKAC01000001.1"/>
</dbReference>
<proteinExistence type="predicted"/>
<evidence type="ECO:0000313" key="2">
    <source>
        <dbReference type="EMBL" id="TFB83068.1"/>
    </source>
</evidence>
<feature type="region of interest" description="Disordered" evidence="1">
    <location>
        <begin position="1"/>
        <end position="23"/>
    </location>
</feature>
<dbReference type="Proteomes" id="UP000297963">
    <property type="component" value="Unassembled WGS sequence"/>
</dbReference>
<gene>
    <name evidence="2" type="ORF">E3O11_14725</name>
</gene>
<evidence type="ECO:0000313" key="3">
    <source>
        <dbReference type="Proteomes" id="UP000297963"/>
    </source>
</evidence>